<dbReference type="EMBL" id="NEWD01000026">
    <property type="protein sequence ID" value="OXM99957.1"/>
    <property type="molecule type" value="Genomic_DNA"/>
</dbReference>
<keyword evidence="1" id="KW-1133">Transmembrane helix</keyword>
<sequence length="206" mass="21965">MKTLAQSNAYNDVMSTIGDLAMVNVAWAVCCLPVVTAGASTAALYEVARDIHEGDDAHVLRKFLTAFRRRLGTSIAVTLIIEVFWALSMFDLWYITHRLPSVTFASLAYGICAAVIAVIAAGLSFVFPVMARSELTVGAQIRQSFAVALAHPLIAFAVTALNTVPFAVLLFAPGGPVLAGALWGIVLTGCTAWLVIALMRRAAIIR</sequence>
<evidence type="ECO:0000256" key="1">
    <source>
        <dbReference type="SAM" id="Phobius"/>
    </source>
</evidence>
<dbReference type="OrthoDB" id="9814991at2"/>
<keyword evidence="3" id="KW-1185">Reference proteome</keyword>
<reference evidence="2 3" key="1">
    <citation type="submission" date="2017-05" db="EMBL/GenBank/DDBJ databases">
        <title>Bifidobacterium vansinderenii sp. nov.</title>
        <authorList>
            <person name="Lugli G.A."/>
            <person name="Duranti S."/>
            <person name="Mangifesta M."/>
        </authorList>
    </citation>
    <scope>NUCLEOTIDE SEQUENCE [LARGE SCALE GENOMIC DNA]</scope>
    <source>
        <strain evidence="2 3">Tam10B</strain>
    </source>
</reference>
<name>A0A229VWF1_9BIFI</name>
<dbReference type="RefSeq" id="WP_093960931.1">
    <property type="nucleotide sequence ID" value="NZ_NEWD01000026.1"/>
</dbReference>
<evidence type="ECO:0000313" key="2">
    <source>
        <dbReference type="EMBL" id="OXM99957.1"/>
    </source>
</evidence>
<organism evidence="2 3">
    <name type="scientific">Bifidobacterium vansinderenii</name>
    <dbReference type="NCBI Taxonomy" id="1984871"/>
    <lineage>
        <taxon>Bacteria</taxon>
        <taxon>Bacillati</taxon>
        <taxon>Actinomycetota</taxon>
        <taxon>Actinomycetes</taxon>
        <taxon>Bifidobacteriales</taxon>
        <taxon>Bifidobacteriaceae</taxon>
        <taxon>Bifidobacterium</taxon>
    </lineage>
</organism>
<feature type="transmembrane region" description="Helical" evidence="1">
    <location>
        <begin position="107"/>
        <end position="127"/>
    </location>
</feature>
<keyword evidence="2" id="KW-0808">Transferase</keyword>
<feature type="transmembrane region" description="Helical" evidence="1">
    <location>
        <begin position="20"/>
        <end position="45"/>
    </location>
</feature>
<dbReference type="AlphaFoldDB" id="A0A229VWF1"/>
<dbReference type="InterPro" id="IPR006938">
    <property type="entry name" value="DUF624"/>
</dbReference>
<feature type="transmembrane region" description="Helical" evidence="1">
    <location>
        <begin position="71"/>
        <end position="95"/>
    </location>
</feature>
<accession>A0A229VWF1</accession>
<feature type="transmembrane region" description="Helical" evidence="1">
    <location>
        <begin position="177"/>
        <end position="199"/>
    </location>
</feature>
<evidence type="ECO:0000313" key="3">
    <source>
        <dbReference type="Proteomes" id="UP000215433"/>
    </source>
</evidence>
<dbReference type="Proteomes" id="UP000215433">
    <property type="component" value="Unassembled WGS sequence"/>
</dbReference>
<dbReference type="GO" id="GO:0016740">
    <property type="term" value="F:transferase activity"/>
    <property type="evidence" value="ECO:0007669"/>
    <property type="project" value="UniProtKB-KW"/>
</dbReference>
<feature type="transmembrane region" description="Helical" evidence="1">
    <location>
        <begin position="148"/>
        <end position="171"/>
    </location>
</feature>
<comment type="caution">
    <text evidence="2">The sequence shown here is derived from an EMBL/GenBank/DDBJ whole genome shotgun (WGS) entry which is preliminary data.</text>
</comment>
<dbReference type="Pfam" id="PF04854">
    <property type="entry name" value="DUF624"/>
    <property type="match status" value="1"/>
</dbReference>
<gene>
    <name evidence="2" type="ORF">Tam10B_1807</name>
</gene>
<keyword evidence="1" id="KW-0812">Transmembrane</keyword>
<protein>
    <submittedName>
        <fullName evidence="2">Transferase</fullName>
    </submittedName>
</protein>
<keyword evidence="1" id="KW-0472">Membrane</keyword>
<proteinExistence type="predicted"/>